<keyword evidence="13" id="KW-1185">Reference proteome</keyword>
<feature type="transmembrane region" description="Helical" evidence="9">
    <location>
        <begin position="44"/>
        <end position="64"/>
    </location>
</feature>
<dbReference type="InterPro" id="IPR026579">
    <property type="entry name" value="FtsQ"/>
</dbReference>
<dbReference type="Pfam" id="PF08478">
    <property type="entry name" value="POTRA_1"/>
    <property type="match status" value="1"/>
</dbReference>
<dbReference type="InterPro" id="IPR013685">
    <property type="entry name" value="POTRA_FtsQ_type"/>
</dbReference>
<comment type="function">
    <text evidence="9">Essential cell division protein.</text>
</comment>
<keyword evidence="8 9" id="KW-0131">Cell cycle</keyword>
<evidence type="ECO:0000313" key="13">
    <source>
        <dbReference type="Proteomes" id="UP001165363"/>
    </source>
</evidence>
<feature type="region of interest" description="Disordered" evidence="10">
    <location>
        <begin position="1"/>
        <end position="24"/>
    </location>
</feature>
<name>A0ABT0RL20_9SPHN</name>
<gene>
    <name evidence="9" type="primary">ftsQ</name>
    <name evidence="12" type="ORF">LZ536_05430</name>
</gene>
<comment type="caution">
    <text evidence="12">The sequence shown here is derived from an EMBL/GenBank/DDBJ whole genome shotgun (WGS) entry which is preliminary data.</text>
</comment>
<feature type="domain" description="POTRA" evidence="11">
    <location>
        <begin position="83"/>
        <end position="151"/>
    </location>
</feature>
<keyword evidence="2 9" id="KW-1003">Cell membrane</keyword>
<evidence type="ECO:0000256" key="3">
    <source>
        <dbReference type="ARBA" id="ARBA00022519"/>
    </source>
</evidence>
<protein>
    <recommendedName>
        <fullName evidence="9">Cell division protein FtsQ</fullName>
    </recommendedName>
</protein>
<keyword evidence="6 9" id="KW-1133">Transmembrane helix</keyword>
<comment type="subcellular location">
    <subcellularLocation>
        <location evidence="9">Cell inner membrane</location>
        <topology evidence="9">Single-pass type II membrane protein</topology>
    </subcellularLocation>
    <subcellularLocation>
        <location evidence="1">Membrane</location>
    </subcellularLocation>
    <text evidence="9">Localizes to the division septum.</text>
</comment>
<evidence type="ECO:0000256" key="6">
    <source>
        <dbReference type="ARBA" id="ARBA00022989"/>
    </source>
</evidence>
<organism evidence="12 13">
    <name type="scientific">Sphingomonas alba</name>
    <dbReference type="NCBI Taxonomy" id="2908208"/>
    <lineage>
        <taxon>Bacteria</taxon>
        <taxon>Pseudomonadati</taxon>
        <taxon>Pseudomonadota</taxon>
        <taxon>Alphaproteobacteria</taxon>
        <taxon>Sphingomonadales</taxon>
        <taxon>Sphingomonadaceae</taxon>
        <taxon>Sphingomonas</taxon>
    </lineage>
</organism>
<dbReference type="RefSeq" id="WP_249847272.1">
    <property type="nucleotide sequence ID" value="NZ_JAMGBD010000001.1"/>
</dbReference>
<evidence type="ECO:0000256" key="10">
    <source>
        <dbReference type="SAM" id="MobiDB-lite"/>
    </source>
</evidence>
<keyword evidence="7 9" id="KW-0472">Membrane</keyword>
<dbReference type="PANTHER" id="PTHR35851:SF1">
    <property type="entry name" value="CELL DIVISION PROTEIN FTSQ"/>
    <property type="match status" value="1"/>
</dbReference>
<dbReference type="PANTHER" id="PTHR35851">
    <property type="entry name" value="CELL DIVISION PROTEIN FTSQ"/>
    <property type="match status" value="1"/>
</dbReference>
<evidence type="ECO:0000256" key="4">
    <source>
        <dbReference type="ARBA" id="ARBA00022618"/>
    </source>
</evidence>
<evidence type="ECO:0000256" key="9">
    <source>
        <dbReference type="HAMAP-Rule" id="MF_00911"/>
    </source>
</evidence>
<dbReference type="PROSITE" id="PS51779">
    <property type="entry name" value="POTRA"/>
    <property type="match status" value="1"/>
</dbReference>
<evidence type="ECO:0000256" key="2">
    <source>
        <dbReference type="ARBA" id="ARBA00022475"/>
    </source>
</evidence>
<reference evidence="12" key="1">
    <citation type="submission" date="2022-05" db="EMBL/GenBank/DDBJ databases">
        <authorList>
            <person name="Jo J.-H."/>
            <person name="Im W.-T."/>
        </authorList>
    </citation>
    <scope>NUCLEOTIDE SEQUENCE</scope>
    <source>
        <strain evidence="12">SE158</strain>
    </source>
</reference>
<dbReference type="InterPro" id="IPR034746">
    <property type="entry name" value="POTRA"/>
</dbReference>
<dbReference type="GO" id="GO:0051301">
    <property type="term" value="P:cell division"/>
    <property type="evidence" value="ECO:0007669"/>
    <property type="project" value="UniProtKB-KW"/>
</dbReference>
<keyword evidence="5 9" id="KW-0812">Transmembrane</keyword>
<comment type="similarity">
    <text evidence="9">Belongs to the FtsQ/DivIB family. FtsQ subfamily.</text>
</comment>
<dbReference type="InterPro" id="IPR005548">
    <property type="entry name" value="Cell_div_FtsQ/DivIB_C"/>
</dbReference>
<dbReference type="InterPro" id="IPR045335">
    <property type="entry name" value="FtsQ_C_sf"/>
</dbReference>
<dbReference type="EMBL" id="JAMGBD010000001">
    <property type="protein sequence ID" value="MCL6683344.1"/>
    <property type="molecule type" value="Genomic_DNA"/>
</dbReference>
<evidence type="ECO:0000256" key="1">
    <source>
        <dbReference type="ARBA" id="ARBA00004370"/>
    </source>
</evidence>
<evidence type="ECO:0000313" key="12">
    <source>
        <dbReference type="EMBL" id="MCL6683344.1"/>
    </source>
</evidence>
<keyword evidence="3 9" id="KW-0997">Cell inner membrane</keyword>
<dbReference type="HAMAP" id="MF_00911">
    <property type="entry name" value="FtsQ_subfam"/>
    <property type="match status" value="1"/>
</dbReference>
<dbReference type="Gene3D" id="3.40.50.11690">
    <property type="entry name" value="Cell division protein FtsQ/DivIB"/>
    <property type="match status" value="1"/>
</dbReference>
<evidence type="ECO:0000256" key="5">
    <source>
        <dbReference type="ARBA" id="ARBA00022692"/>
    </source>
</evidence>
<evidence type="ECO:0000256" key="7">
    <source>
        <dbReference type="ARBA" id="ARBA00023136"/>
    </source>
</evidence>
<feature type="compositionally biased region" description="Basic residues" evidence="10">
    <location>
        <begin position="1"/>
        <end position="21"/>
    </location>
</feature>
<proteinExistence type="inferred from homology"/>
<dbReference type="Proteomes" id="UP001165363">
    <property type="component" value="Unassembled WGS sequence"/>
</dbReference>
<accession>A0ABT0RL20</accession>
<sequence length="295" mass="31761">MSAAHVRRGSGSGRKRGKPARGKVTVPRKLVDKLPVQQDSANRLARWAFGLFAAAAVAVTLVALDIPAKAGLAAGEAIGDAGFRVRSVDVQGVHRMDRKPVYQIALDQKSMAMPLVDVAAIRERLLQYGWVKDARVSRRLPDTLVIDIIERKPTAIWQDSSKLSLIDAEGVVLDRVPISAMPDLPLLIGPGANAQSRNLQALLQGAPTLGPQLESATWVGRRRWDLNFQSGETVALPEGQADAKAALAKFAKLDKSAGLLGRGILRIDLRIPGKMVVRLPRAPGEPIVPETKNQS</sequence>
<keyword evidence="4 9" id="KW-0132">Cell division</keyword>
<dbReference type="Pfam" id="PF03799">
    <property type="entry name" value="FtsQ_DivIB_C"/>
    <property type="match status" value="1"/>
</dbReference>
<evidence type="ECO:0000256" key="8">
    <source>
        <dbReference type="ARBA" id="ARBA00023306"/>
    </source>
</evidence>
<evidence type="ECO:0000259" key="11">
    <source>
        <dbReference type="PROSITE" id="PS51779"/>
    </source>
</evidence>
<dbReference type="Gene3D" id="3.10.20.310">
    <property type="entry name" value="membrane protein fhac"/>
    <property type="match status" value="1"/>
</dbReference>